<dbReference type="Pfam" id="PF07799">
    <property type="entry name" value="DUF1643"/>
    <property type="match status" value="1"/>
</dbReference>
<sequence>MEISEKLLKKDAKLSECRKYRFALWRIWDDSKPHVMFIGLNPSTANETEDDPTLTRCINYAKSWGFGGVCMANLFAFRATAPEDMLTACDPVGHENDKWLIKLSGKAGLVVAAWGNTGCHIGRSHQVKQLLPNLHCLKMNKSGEPAHPLYQKSNLLPKQMCT</sequence>
<accession>A0A840R8R5</accession>
<dbReference type="InterPro" id="IPR012441">
    <property type="entry name" value="DUF1643"/>
</dbReference>
<proteinExistence type="predicted"/>
<evidence type="ECO:0000313" key="1">
    <source>
        <dbReference type="EMBL" id="MBB5188721.1"/>
    </source>
</evidence>
<dbReference type="RefSeq" id="WP_221301745.1">
    <property type="nucleotide sequence ID" value="NZ_JACHHW010000009.1"/>
</dbReference>
<evidence type="ECO:0000313" key="2">
    <source>
        <dbReference type="Proteomes" id="UP000536640"/>
    </source>
</evidence>
<reference evidence="1 2" key="1">
    <citation type="submission" date="2020-08" db="EMBL/GenBank/DDBJ databases">
        <title>Genomic Encyclopedia of Type Strains, Phase IV (KMG-IV): sequencing the most valuable type-strain genomes for metagenomic binning, comparative biology and taxonomic classification.</title>
        <authorList>
            <person name="Goeker M."/>
        </authorList>
    </citation>
    <scope>NUCLEOTIDE SEQUENCE [LARGE SCALE GENOMIC DNA]</scope>
    <source>
        <strain evidence="1 2">DSM 25701</strain>
    </source>
</reference>
<dbReference type="EMBL" id="JACHHW010000009">
    <property type="protein sequence ID" value="MBB5188721.1"/>
    <property type="molecule type" value="Genomic_DNA"/>
</dbReference>
<dbReference type="AlphaFoldDB" id="A0A840R8R5"/>
<evidence type="ECO:0008006" key="3">
    <source>
        <dbReference type="Google" id="ProtNLM"/>
    </source>
</evidence>
<organism evidence="1 2">
    <name type="scientific">Zhongshania antarctica</name>
    <dbReference type="NCBI Taxonomy" id="641702"/>
    <lineage>
        <taxon>Bacteria</taxon>
        <taxon>Pseudomonadati</taxon>
        <taxon>Pseudomonadota</taxon>
        <taxon>Gammaproteobacteria</taxon>
        <taxon>Cellvibrionales</taxon>
        <taxon>Spongiibacteraceae</taxon>
        <taxon>Zhongshania</taxon>
    </lineage>
</organism>
<dbReference type="Proteomes" id="UP000536640">
    <property type="component" value="Unassembled WGS sequence"/>
</dbReference>
<comment type="caution">
    <text evidence="1">The sequence shown here is derived from an EMBL/GenBank/DDBJ whole genome shotgun (WGS) entry which is preliminary data.</text>
</comment>
<gene>
    <name evidence="1" type="ORF">HNQ57_003012</name>
</gene>
<name>A0A840R8R5_9GAMM</name>
<protein>
    <recommendedName>
        <fullName evidence="3">DUF1643 domain-containing protein</fullName>
    </recommendedName>
</protein>
<keyword evidence="2" id="KW-1185">Reference proteome</keyword>